<dbReference type="EMBL" id="KV442013">
    <property type="protein sequence ID" value="OAQ35910.1"/>
    <property type="molecule type" value="Genomic_DNA"/>
</dbReference>
<protein>
    <submittedName>
        <fullName evidence="2">Uncharacterized protein</fullName>
    </submittedName>
</protein>
<sequence length="143" mass="15341">MSMEAHSTLLGPPLHTFGSIGRAANEAVRPSSTAKNRSIGHGFAAIVVKGILVPSDQASGNASDSFDNKSVSTRHVRRRVYNFFRSSSSERKVEKAQSSSAKATVNRLSTSSSKATLHQLSTVSTQDSGDIEHEISDILKPSW</sequence>
<feature type="region of interest" description="Disordered" evidence="1">
    <location>
        <begin position="92"/>
        <end position="128"/>
    </location>
</feature>
<name>A0A197KEH2_9FUNG</name>
<dbReference type="Proteomes" id="UP000078512">
    <property type="component" value="Unassembled WGS sequence"/>
</dbReference>
<keyword evidence="3" id="KW-1185">Reference proteome</keyword>
<feature type="compositionally biased region" description="Polar residues" evidence="1">
    <location>
        <begin position="96"/>
        <end position="128"/>
    </location>
</feature>
<dbReference type="AlphaFoldDB" id="A0A197KEH2"/>
<evidence type="ECO:0000313" key="3">
    <source>
        <dbReference type="Proteomes" id="UP000078512"/>
    </source>
</evidence>
<reference evidence="2 3" key="1">
    <citation type="submission" date="2016-05" db="EMBL/GenBank/DDBJ databases">
        <title>Genome sequencing reveals origins of a unique bacterial endosymbiosis in the earliest lineages of terrestrial Fungi.</title>
        <authorList>
            <consortium name="DOE Joint Genome Institute"/>
            <person name="Uehling J."/>
            <person name="Gryganskyi A."/>
            <person name="Hameed K."/>
            <person name="Tschaplinski T."/>
            <person name="Misztal P."/>
            <person name="Wu S."/>
            <person name="Desiro A."/>
            <person name="Vande Pol N."/>
            <person name="Du Z.-Y."/>
            <person name="Zienkiewicz A."/>
            <person name="Zienkiewicz K."/>
            <person name="Morin E."/>
            <person name="Tisserant E."/>
            <person name="Splivallo R."/>
            <person name="Hainaut M."/>
            <person name="Henrissat B."/>
            <person name="Ohm R."/>
            <person name="Kuo A."/>
            <person name="Yan J."/>
            <person name="Lipzen A."/>
            <person name="Nolan M."/>
            <person name="Labutti K."/>
            <person name="Barry K."/>
            <person name="Goldstein A."/>
            <person name="Labbe J."/>
            <person name="Schadt C."/>
            <person name="Tuskan G."/>
            <person name="Grigoriev I."/>
            <person name="Martin F."/>
            <person name="Vilgalys R."/>
            <person name="Bonito G."/>
        </authorList>
    </citation>
    <scope>NUCLEOTIDE SEQUENCE [LARGE SCALE GENOMIC DNA]</scope>
    <source>
        <strain evidence="2 3">AG-77</strain>
    </source>
</reference>
<gene>
    <name evidence="2" type="ORF">K457DRAFT_120664</name>
</gene>
<proteinExistence type="predicted"/>
<evidence type="ECO:0000313" key="2">
    <source>
        <dbReference type="EMBL" id="OAQ35910.1"/>
    </source>
</evidence>
<accession>A0A197KEH2</accession>
<dbReference type="OrthoDB" id="10621269at2759"/>
<organism evidence="2 3">
    <name type="scientific">Linnemannia elongata AG-77</name>
    <dbReference type="NCBI Taxonomy" id="1314771"/>
    <lineage>
        <taxon>Eukaryota</taxon>
        <taxon>Fungi</taxon>
        <taxon>Fungi incertae sedis</taxon>
        <taxon>Mucoromycota</taxon>
        <taxon>Mortierellomycotina</taxon>
        <taxon>Mortierellomycetes</taxon>
        <taxon>Mortierellales</taxon>
        <taxon>Mortierellaceae</taxon>
        <taxon>Linnemannia</taxon>
    </lineage>
</organism>
<evidence type="ECO:0000256" key="1">
    <source>
        <dbReference type="SAM" id="MobiDB-lite"/>
    </source>
</evidence>